<sequence>MLADHLQSGKVLNGHDDVPDNFRRLVLDDERDRQEREQKEREKQREKEQRRKRRRRDSDGSSVGITAVHCHRCATGDLDTPQMVFPTSPLLEFDLSREDAVTAYSVWQRSQVSTEEQKKSYDSAQELTLAHCFDLDMLASNQERMYRFYKKHGIPGGVAWRYVCDVRSWVKQRERAKST</sequence>
<protein>
    <submittedName>
        <fullName evidence="2">Uncharacterized protein</fullName>
    </submittedName>
</protein>
<evidence type="ECO:0000313" key="3">
    <source>
        <dbReference type="Proteomes" id="UP000717696"/>
    </source>
</evidence>
<evidence type="ECO:0000256" key="1">
    <source>
        <dbReference type="SAM" id="MobiDB-lite"/>
    </source>
</evidence>
<accession>A0A9P9DI47</accession>
<comment type="caution">
    <text evidence="2">The sequence shown here is derived from an EMBL/GenBank/DDBJ whole genome shotgun (WGS) entry which is preliminary data.</text>
</comment>
<feature type="compositionally biased region" description="Basic and acidic residues" evidence="1">
    <location>
        <begin position="13"/>
        <end position="49"/>
    </location>
</feature>
<dbReference type="EMBL" id="JAGMUU010000030">
    <property type="protein sequence ID" value="KAH7119412.1"/>
    <property type="molecule type" value="Genomic_DNA"/>
</dbReference>
<dbReference type="AlphaFoldDB" id="A0A9P9DI47"/>
<gene>
    <name evidence="2" type="ORF">B0J13DRAFT_532507</name>
</gene>
<proteinExistence type="predicted"/>
<reference evidence="2" key="1">
    <citation type="journal article" date="2021" name="Nat. Commun.">
        <title>Genetic determinants of endophytism in the Arabidopsis root mycobiome.</title>
        <authorList>
            <person name="Mesny F."/>
            <person name="Miyauchi S."/>
            <person name="Thiergart T."/>
            <person name="Pickel B."/>
            <person name="Atanasova L."/>
            <person name="Karlsson M."/>
            <person name="Huettel B."/>
            <person name="Barry K.W."/>
            <person name="Haridas S."/>
            <person name="Chen C."/>
            <person name="Bauer D."/>
            <person name="Andreopoulos W."/>
            <person name="Pangilinan J."/>
            <person name="LaButti K."/>
            <person name="Riley R."/>
            <person name="Lipzen A."/>
            <person name="Clum A."/>
            <person name="Drula E."/>
            <person name="Henrissat B."/>
            <person name="Kohler A."/>
            <person name="Grigoriev I.V."/>
            <person name="Martin F.M."/>
            <person name="Hacquard S."/>
        </authorList>
    </citation>
    <scope>NUCLEOTIDE SEQUENCE</scope>
    <source>
        <strain evidence="2">MPI-CAGE-AT-0021</strain>
    </source>
</reference>
<name>A0A9P9DI47_9HYPO</name>
<keyword evidence="3" id="KW-1185">Reference proteome</keyword>
<organism evidence="2 3">
    <name type="scientific">Dactylonectria estremocensis</name>
    <dbReference type="NCBI Taxonomy" id="1079267"/>
    <lineage>
        <taxon>Eukaryota</taxon>
        <taxon>Fungi</taxon>
        <taxon>Dikarya</taxon>
        <taxon>Ascomycota</taxon>
        <taxon>Pezizomycotina</taxon>
        <taxon>Sordariomycetes</taxon>
        <taxon>Hypocreomycetidae</taxon>
        <taxon>Hypocreales</taxon>
        <taxon>Nectriaceae</taxon>
        <taxon>Dactylonectria</taxon>
    </lineage>
</organism>
<evidence type="ECO:0000313" key="2">
    <source>
        <dbReference type="EMBL" id="KAH7119412.1"/>
    </source>
</evidence>
<feature type="region of interest" description="Disordered" evidence="1">
    <location>
        <begin position="1"/>
        <end position="62"/>
    </location>
</feature>
<dbReference type="OrthoDB" id="5131365at2759"/>
<dbReference type="Proteomes" id="UP000717696">
    <property type="component" value="Unassembled WGS sequence"/>
</dbReference>